<dbReference type="CDD" id="cd00096">
    <property type="entry name" value="Ig"/>
    <property type="match status" value="1"/>
</dbReference>
<dbReference type="Ensembl" id="ENSNBRT00000028513.1">
    <property type="protein sequence ID" value="ENSNBRP00000027789.1"/>
    <property type="gene ID" value="ENSNBRG00000021175.1"/>
</dbReference>
<evidence type="ECO:0000313" key="4">
    <source>
        <dbReference type="Proteomes" id="UP000261580"/>
    </source>
</evidence>
<accession>A0A3Q4N609</accession>
<protein>
    <recommendedName>
        <fullName evidence="2">Ig-like domain-containing protein</fullName>
    </recommendedName>
</protein>
<dbReference type="Bgee" id="ENSNBRG00000021175">
    <property type="expression patterns" value="Expressed in mesonephros and 3 other cell types or tissues"/>
</dbReference>
<reference evidence="3" key="1">
    <citation type="submission" date="2025-08" db="UniProtKB">
        <authorList>
            <consortium name="Ensembl"/>
        </authorList>
    </citation>
    <scope>IDENTIFICATION</scope>
</reference>
<feature type="domain" description="Ig-like" evidence="2">
    <location>
        <begin position="125"/>
        <end position="190"/>
    </location>
</feature>
<dbReference type="Gene3D" id="2.60.40.10">
    <property type="entry name" value="Immunoglobulins"/>
    <property type="match status" value="2"/>
</dbReference>
<feature type="domain" description="Ig-like" evidence="2">
    <location>
        <begin position="8"/>
        <end position="108"/>
    </location>
</feature>
<dbReference type="PROSITE" id="PS50835">
    <property type="entry name" value="IG_LIKE"/>
    <property type="match status" value="2"/>
</dbReference>
<keyword evidence="1" id="KW-0732">Signal</keyword>
<dbReference type="InterPro" id="IPR036179">
    <property type="entry name" value="Ig-like_dom_sf"/>
</dbReference>
<evidence type="ECO:0000256" key="1">
    <source>
        <dbReference type="SAM" id="SignalP"/>
    </source>
</evidence>
<dbReference type="AlphaFoldDB" id="A0A3Q4N609"/>
<evidence type="ECO:0000313" key="3">
    <source>
        <dbReference type="Ensembl" id="ENSNBRP00000027789.1"/>
    </source>
</evidence>
<proteinExistence type="predicted"/>
<reference evidence="3" key="2">
    <citation type="submission" date="2025-09" db="UniProtKB">
        <authorList>
            <consortium name="Ensembl"/>
        </authorList>
    </citation>
    <scope>IDENTIFICATION</scope>
</reference>
<sequence>LNICLLTPFVFFSMLGALSAAGEDFFAKVGGKVTLKCGVSSYRRSLQWLHGNDLLHSNIFLFSVLGSVDLARRSVVRQTNLEISSVRETDAGRFTCSADGTRHEHSLSVFSVSVSVSPTADLLLGSEATLQCDVKGLIEGCEVKWRSPIVDSPEWSPTAQLNPVTSSHNGTWECIITCGSDQLSEHLTITVQGNTQILDMQTPVFHCDQKKNKHVFSFPEGAAQIQWFQDTVVGTGEDAEGETGVNHVLRDVRQNEQSNLSSSSSAIIILNLYCIQMFQCITLLQGDWIVPFPFIHHILVNCQSEQCGWN</sequence>
<dbReference type="SMART" id="SM00409">
    <property type="entry name" value="IG"/>
    <property type="match status" value="2"/>
</dbReference>
<dbReference type="Proteomes" id="UP000261580">
    <property type="component" value="Unassembled WGS sequence"/>
</dbReference>
<dbReference type="InterPro" id="IPR003599">
    <property type="entry name" value="Ig_sub"/>
</dbReference>
<dbReference type="GeneTree" id="ENSGT00510000054197"/>
<evidence type="ECO:0000259" key="2">
    <source>
        <dbReference type="PROSITE" id="PS50835"/>
    </source>
</evidence>
<dbReference type="STRING" id="32507.ENSNBRP00000027789"/>
<dbReference type="PANTHER" id="PTHR11422:SF6">
    <property type="entry name" value="HEMICENTIN-1 ISOFORM X1"/>
    <property type="match status" value="1"/>
</dbReference>
<name>A0A3Q4N609_NEOBR</name>
<dbReference type="Pfam" id="PF13927">
    <property type="entry name" value="Ig_3"/>
    <property type="match status" value="1"/>
</dbReference>
<feature type="signal peptide" evidence="1">
    <location>
        <begin position="1"/>
        <end position="20"/>
    </location>
</feature>
<dbReference type="SUPFAM" id="SSF48726">
    <property type="entry name" value="Immunoglobulin"/>
    <property type="match status" value="2"/>
</dbReference>
<dbReference type="PANTHER" id="PTHR11422">
    <property type="entry name" value="T-CELL SURFACE GLYCOPROTEIN CD4"/>
    <property type="match status" value="1"/>
</dbReference>
<feature type="chain" id="PRO_5018742294" description="Ig-like domain-containing protein" evidence="1">
    <location>
        <begin position="21"/>
        <end position="310"/>
    </location>
</feature>
<organism evidence="3 4">
    <name type="scientific">Neolamprologus brichardi</name>
    <name type="common">Fairy cichlid</name>
    <name type="synonym">Lamprologus brichardi</name>
    <dbReference type="NCBI Taxonomy" id="32507"/>
    <lineage>
        <taxon>Eukaryota</taxon>
        <taxon>Metazoa</taxon>
        <taxon>Chordata</taxon>
        <taxon>Craniata</taxon>
        <taxon>Vertebrata</taxon>
        <taxon>Euteleostomi</taxon>
        <taxon>Actinopterygii</taxon>
        <taxon>Neopterygii</taxon>
        <taxon>Teleostei</taxon>
        <taxon>Neoteleostei</taxon>
        <taxon>Acanthomorphata</taxon>
        <taxon>Ovalentaria</taxon>
        <taxon>Cichlomorphae</taxon>
        <taxon>Cichliformes</taxon>
        <taxon>Cichlidae</taxon>
        <taxon>African cichlids</taxon>
        <taxon>Pseudocrenilabrinae</taxon>
        <taxon>Lamprologini</taxon>
        <taxon>Neolamprologus</taxon>
    </lineage>
</organism>
<dbReference type="InterPro" id="IPR007110">
    <property type="entry name" value="Ig-like_dom"/>
</dbReference>
<dbReference type="InterPro" id="IPR013783">
    <property type="entry name" value="Ig-like_fold"/>
</dbReference>
<keyword evidence="4" id="KW-1185">Reference proteome</keyword>